<reference evidence="1" key="1">
    <citation type="journal article" date="2013" name="Nat. Biotechnol.">
        <title>Draft genome sequence of chickpea (Cicer arietinum) provides a resource for trait improvement.</title>
        <authorList>
            <person name="Varshney R.K."/>
            <person name="Song C."/>
            <person name="Saxena R.K."/>
            <person name="Azam S."/>
            <person name="Yu S."/>
            <person name="Sharpe A.G."/>
            <person name="Cannon S."/>
            <person name="Baek J."/>
            <person name="Rosen B.D."/>
            <person name="Tar'an B."/>
            <person name="Millan T."/>
            <person name="Zhang X."/>
            <person name="Ramsay L.D."/>
            <person name="Iwata A."/>
            <person name="Wang Y."/>
            <person name="Nelson W."/>
            <person name="Farmer A.D."/>
            <person name="Gaur P.M."/>
            <person name="Soderlund C."/>
            <person name="Penmetsa R.V."/>
            <person name="Xu C."/>
            <person name="Bharti A.K."/>
            <person name="He W."/>
            <person name="Winter P."/>
            <person name="Zhao S."/>
            <person name="Hane J.K."/>
            <person name="Carrasquilla-Garcia N."/>
            <person name="Condie J.A."/>
            <person name="Upadhyaya H.D."/>
            <person name="Luo M.C."/>
            <person name="Thudi M."/>
            <person name="Gowda C.L."/>
            <person name="Singh N.P."/>
            <person name="Lichtenzveig J."/>
            <person name="Gali K.K."/>
            <person name="Rubio J."/>
            <person name="Nadarajan N."/>
            <person name="Dolezel J."/>
            <person name="Bansal K.C."/>
            <person name="Xu X."/>
            <person name="Edwards D."/>
            <person name="Zhang G."/>
            <person name="Kahl G."/>
            <person name="Gil J."/>
            <person name="Singh K.B."/>
            <person name="Datta S.K."/>
            <person name="Jackson S.A."/>
            <person name="Wang J."/>
            <person name="Cook D.R."/>
        </authorList>
    </citation>
    <scope>NUCLEOTIDE SEQUENCE [LARGE SCALE GENOMIC DNA]</scope>
    <source>
        <strain evidence="1">cv. CDC Frontier</strain>
    </source>
</reference>
<dbReference type="AlphaFoldDB" id="A0A1S2Y519"/>
<name>A0A1S2Y519_CICAR</name>
<dbReference type="Proteomes" id="UP000087171">
    <property type="component" value="Chromosome Ca5"/>
</dbReference>
<protein>
    <submittedName>
        <fullName evidence="2">Uncharacterized protein LOC101502560</fullName>
    </submittedName>
</protein>
<dbReference type="Gene3D" id="4.10.60.10">
    <property type="entry name" value="Zinc finger, CCHC-type"/>
    <property type="match status" value="1"/>
</dbReference>
<reference evidence="2" key="2">
    <citation type="submission" date="2025-08" db="UniProtKB">
        <authorList>
            <consortium name="RefSeq"/>
        </authorList>
    </citation>
    <scope>IDENTIFICATION</scope>
    <source>
        <tissue evidence="2">Etiolated seedlings</tissue>
    </source>
</reference>
<dbReference type="PANTHER" id="PTHR15503">
    <property type="entry name" value="LDOC1 RELATED"/>
    <property type="match status" value="1"/>
</dbReference>
<gene>
    <name evidence="2" type="primary">LOC101502560</name>
</gene>
<keyword evidence="1" id="KW-1185">Reference proteome</keyword>
<dbReference type="OrthoDB" id="1435494at2759"/>
<dbReference type="SUPFAM" id="SSF57756">
    <property type="entry name" value="Retrovirus zinc finger-like domains"/>
    <property type="match status" value="1"/>
</dbReference>
<organism evidence="1 2">
    <name type="scientific">Cicer arietinum</name>
    <name type="common">Chickpea</name>
    <name type="synonym">Garbanzo</name>
    <dbReference type="NCBI Taxonomy" id="3827"/>
    <lineage>
        <taxon>Eukaryota</taxon>
        <taxon>Viridiplantae</taxon>
        <taxon>Streptophyta</taxon>
        <taxon>Embryophyta</taxon>
        <taxon>Tracheophyta</taxon>
        <taxon>Spermatophyta</taxon>
        <taxon>Magnoliopsida</taxon>
        <taxon>eudicotyledons</taxon>
        <taxon>Gunneridae</taxon>
        <taxon>Pentapetalae</taxon>
        <taxon>rosids</taxon>
        <taxon>fabids</taxon>
        <taxon>Fabales</taxon>
        <taxon>Fabaceae</taxon>
        <taxon>Papilionoideae</taxon>
        <taxon>50 kb inversion clade</taxon>
        <taxon>NPAAA clade</taxon>
        <taxon>Hologalegina</taxon>
        <taxon>IRL clade</taxon>
        <taxon>Cicereae</taxon>
        <taxon>Cicer</taxon>
    </lineage>
</organism>
<proteinExistence type="predicted"/>
<dbReference type="PaxDb" id="3827-XP_004499513.1"/>
<dbReference type="GO" id="GO:0003676">
    <property type="term" value="F:nucleic acid binding"/>
    <property type="evidence" value="ECO:0007669"/>
    <property type="project" value="InterPro"/>
</dbReference>
<dbReference type="GO" id="GO:0008270">
    <property type="term" value="F:zinc ion binding"/>
    <property type="evidence" value="ECO:0007669"/>
    <property type="project" value="InterPro"/>
</dbReference>
<dbReference type="RefSeq" id="XP_004499513.1">
    <property type="nucleotide sequence ID" value="XM_004499456.1"/>
</dbReference>
<dbReference type="InterPro" id="IPR036875">
    <property type="entry name" value="Znf_CCHC_sf"/>
</dbReference>
<evidence type="ECO:0000313" key="1">
    <source>
        <dbReference type="Proteomes" id="UP000087171"/>
    </source>
</evidence>
<accession>A0A1S2Y519</accession>
<evidence type="ECO:0000313" key="2">
    <source>
        <dbReference type="RefSeq" id="XP_004499513.1"/>
    </source>
</evidence>
<dbReference type="InterPro" id="IPR032567">
    <property type="entry name" value="RTL1-rel"/>
</dbReference>
<dbReference type="eggNOG" id="KOG0017">
    <property type="taxonomic scope" value="Eukaryota"/>
</dbReference>
<sequence length="255" mass="28561">MNYQQHNSSVGRGDGNGIGKGNKNNFSYGVVEETSLDEECGKQGHMTFECKDAAITCFNYQQQGHISTACPNPKITPQQGIQISQASRPKCNERVFALSGAGAFEKDNLIQCTCLISDTPLFYDLIVNTPTSNYVDTSSVCLDIPIHVCERDFQIDLPCLHVRLVNVILEKVVVQDVPIVCEFLEVFSKDVNSLPPKHETEFNIDLVLGTGPISMAPYRMSSFEFFEFKKQLKELLDKLFCLLETCNNRKFVLSI</sequence>
<dbReference type="PANTHER" id="PTHR15503:SF42">
    <property type="entry name" value="ZINC FINGER, CCHC-TYPE, RETROTRANSPOSON GAG DOMAIN, ASPARTIC PEPTIDASE DOMAIN PROTEIN-RELATED"/>
    <property type="match status" value="1"/>
</dbReference>
<dbReference type="Pfam" id="PF08284">
    <property type="entry name" value="RVP_2"/>
    <property type="match status" value="1"/>
</dbReference>